<evidence type="ECO:0000313" key="4">
    <source>
        <dbReference type="Proteomes" id="UP001154329"/>
    </source>
</evidence>
<dbReference type="InterPro" id="IPR051043">
    <property type="entry name" value="Sulfatase_Mod_Factor_Kinase"/>
</dbReference>
<gene>
    <name evidence="3" type="ORF">APHIGO_LOCUS3517</name>
</gene>
<dbReference type="EMBL" id="OU899034">
    <property type="protein sequence ID" value="CAH1716309.1"/>
    <property type="molecule type" value="Genomic_DNA"/>
</dbReference>
<dbReference type="Proteomes" id="UP001154329">
    <property type="component" value="Chromosome 1"/>
</dbReference>
<dbReference type="InterPro" id="IPR016187">
    <property type="entry name" value="CTDL_fold"/>
</dbReference>
<dbReference type="InterPro" id="IPR005532">
    <property type="entry name" value="SUMF_dom"/>
</dbReference>
<keyword evidence="4" id="KW-1185">Reference proteome</keyword>
<dbReference type="Gene3D" id="3.90.1580.10">
    <property type="entry name" value="paralog of FGE (formylglycine-generating enzyme)"/>
    <property type="match status" value="1"/>
</dbReference>
<dbReference type="AlphaFoldDB" id="A0A9P0IT30"/>
<evidence type="ECO:0000256" key="1">
    <source>
        <dbReference type="ARBA" id="ARBA00005310"/>
    </source>
</evidence>
<dbReference type="SUPFAM" id="SSF56436">
    <property type="entry name" value="C-type lectin-like"/>
    <property type="match status" value="1"/>
</dbReference>
<sequence>MLIYKNIKMKLFYFIPVIMGITSSNSDCGCNTNRITTNTKNENVCTSAEGQSNALESMVLIKGQNFTIGTDKPEIIADGESPSRIVYLDDYFIDKYEVSNLEFKKFVDTSGYQTEAENFGDSFVFQLFLSKTTLKSITQAVKDAPWWVPVKGANWKHPEGKDSNINDRELHPVVHVSWNDAIAFCKWAGKRLPSEAEWEVACRGNLKDRLYPWGNKLLPSNKHRTNIWQGEFPFKNTAEDGWATTAPVNTFPKNGYGLYNMVGNVWEWTNDFWSVHHDQSFTVNPGGPSDGKEKVKKGGSYLCHKEYCYRYRCAARSQNTPDSSASNLGFRCAKDK</sequence>
<dbReference type="PANTHER" id="PTHR23150:SF19">
    <property type="entry name" value="FORMYLGLYCINE-GENERATING ENZYME"/>
    <property type="match status" value="1"/>
</dbReference>
<dbReference type="InterPro" id="IPR042095">
    <property type="entry name" value="SUMF_sf"/>
</dbReference>
<reference evidence="3" key="2">
    <citation type="submission" date="2022-10" db="EMBL/GenBank/DDBJ databases">
        <authorList>
            <consortium name="ENA_rothamsted_submissions"/>
            <consortium name="culmorum"/>
            <person name="King R."/>
        </authorList>
    </citation>
    <scope>NUCLEOTIDE SEQUENCE</scope>
</reference>
<feature type="domain" description="Sulfatase-modifying factor enzyme-like" evidence="2">
    <location>
        <begin position="56"/>
        <end position="334"/>
    </location>
</feature>
<organism evidence="3 4">
    <name type="scientific">Aphis gossypii</name>
    <name type="common">Cotton aphid</name>
    <dbReference type="NCBI Taxonomy" id="80765"/>
    <lineage>
        <taxon>Eukaryota</taxon>
        <taxon>Metazoa</taxon>
        <taxon>Ecdysozoa</taxon>
        <taxon>Arthropoda</taxon>
        <taxon>Hexapoda</taxon>
        <taxon>Insecta</taxon>
        <taxon>Pterygota</taxon>
        <taxon>Neoptera</taxon>
        <taxon>Paraneoptera</taxon>
        <taxon>Hemiptera</taxon>
        <taxon>Sternorrhyncha</taxon>
        <taxon>Aphidomorpha</taxon>
        <taxon>Aphidoidea</taxon>
        <taxon>Aphididae</taxon>
        <taxon>Aphidini</taxon>
        <taxon>Aphis</taxon>
        <taxon>Aphis</taxon>
    </lineage>
</organism>
<name>A0A9P0IT30_APHGO</name>
<proteinExistence type="inferred from homology"/>
<comment type="similarity">
    <text evidence="1">Belongs to the sulfatase-modifying factor family.</text>
</comment>
<dbReference type="Pfam" id="PF03781">
    <property type="entry name" value="FGE-sulfatase"/>
    <property type="match status" value="1"/>
</dbReference>
<dbReference type="GO" id="GO:0005783">
    <property type="term" value="C:endoplasmic reticulum"/>
    <property type="evidence" value="ECO:0007669"/>
    <property type="project" value="TreeGrafter"/>
</dbReference>
<evidence type="ECO:0000259" key="2">
    <source>
        <dbReference type="Pfam" id="PF03781"/>
    </source>
</evidence>
<dbReference type="OrthoDB" id="659at2759"/>
<accession>A0A9P0IT30</accession>
<reference evidence="3" key="1">
    <citation type="submission" date="2022-02" db="EMBL/GenBank/DDBJ databases">
        <authorList>
            <person name="King R."/>
        </authorList>
    </citation>
    <scope>NUCLEOTIDE SEQUENCE</scope>
</reference>
<protein>
    <recommendedName>
        <fullName evidence="2">Sulfatase-modifying factor enzyme-like domain-containing protein</fullName>
    </recommendedName>
</protein>
<dbReference type="PANTHER" id="PTHR23150">
    <property type="entry name" value="SULFATASE MODIFYING FACTOR 1, 2"/>
    <property type="match status" value="1"/>
</dbReference>
<evidence type="ECO:0000313" key="3">
    <source>
        <dbReference type="EMBL" id="CAH1716309.1"/>
    </source>
</evidence>
<dbReference type="GO" id="GO:0120147">
    <property type="term" value="F:formylglycine-generating oxidase activity"/>
    <property type="evidence" value="ECO:0007669"/>
    <property type="project" value="TreeGrafter"/>
</dbReference>